<feature type="chain" id="PRO_5009635404" evidence="1">
    <location>
        <begin position="24"/>
        <end position="109"/>
    </location>
</feature>
<organism evidence="2 3">
    <name type="scientific">Pseudodesulfovibrio hydrargyri</name>
    <dbReference type="NCBI Taxonomy" id="2125990"/>
    <lineage>
        <taxon>Bacteria</taxon>
        <taxon>Pseudomonadati</taxon>
        <taxon>Thermodesulfobacteriota</taxon>
        <taxon>Desulfovibrionia</taxon>
        <taxon>Desulfovibrionales</taxon>
        <taxon>Desulfovibrionaceae</taxon>
    </lineage>
</organism>
<protein>
    <submittedName>
        <fullName evidence="2">Helix-hairpin-helix motif protein</fullName>
    </submittedName>
</protein>
<evidence type="ECO:0000313" key="2">
    <source>
        <dbReference type="EMBL" id="OIQ50210.1"/>
    </source>
</evidence>
<dbReference type="Gene3D" id="1.10.150.280">
    <property type="entry name" value="AF1531-like domain"/>
    <property type="match status" value="1"/>
</dbReference>
<proteinExistence type="predicted"/>
<keyword evidence="3" id="KW-1185">Reference proteome</keyword>
<dbReference type="EMBL" id="LKAQ01000004">
    <property type="protein sequence ID" value="OIQ50210.1"/>
    <property type="molecule type" value="Genomic_DNA"/>
</dbReference>
<dbReference type="RefSeq" id="WP_071545667.1">
    <property type="nucleotide sequence ID" value="NZ_LKAQ01000004.1"/>
</dbReference>
<reference evidence="2 3" key="1">
    <citation type="submission" date="2015-09" db="EMBL/GenBank/DDBJ databases">
        <title>Genome of Desulfovibrio dechloracetivorans BerOc1, a mercury methylating strain isolated from highly hydrocarbons and metals contaminated coastal sediments.</title>
        <authorList>
            <person name="Goni Urriza M."/>
            <person name="Gassie C."/>
            <person name="Bouchez O."/>
            <person name="Klopp C."/>
            <person name="Ranchou-Peyruse A."/>
            <person name="Remy G."/>
        </authorList>
    </citation>
    <scope>NUCLEOTIDE SEQUENCE [LARGE SCALE GENOMIC DNA]</scope>
    <source>
        <strain evidence="2 3">BerOc1</strain>
    </source>
</reference>
<dbReference type="OrthoDB" id="9804714at2"/>
<sequence>MKHLVITLCLAALCLLFAASAFAQDGVVSFNKATVEQLMAIDDIDIPEELAQAIVDYRKANGDYKSAEDMLKVPGMTQDFMEELNPQVADDGDVVYDPDAEPALAPSKC</sequence>
<dbReference type="GO" id="GO:0015628">
    <property type="term" value="P:protein secretion by the type II secretion system"/>
    <property type="evidence" value="ECO:0007669"/>
    <property type="project" value="TreeGrafter"/>
</dbReference>
<dbReference type="Pfam" id="PF12836">
    <property type="entry name" value="HHH_3"/>
    <property type="match status" value="1"/>
</dbReference>
<evidence type="ECO:0000313" key="3">
    <source>
        <dbReference type="Proteomes" id="UP000181901"/>
    </source>
</evidence>
<dbReference type="InterPro" id="IPR051675">
    <property type="entry name" value="Endo/Exo/Phosphatase_dom_1"/>
</dbReference>
<dbReference type="InterPro" id="IPR010994">
    <property type="entry name" value="RuvA_2-like"/>
</dbReference>
<comment type="caution">
    <text evidence="2">The sequence shown here is derived from an EMBL/GenBank/DDBJ whole genome shotgun (WGS) entry which is preliminary data.</text>
</comment>
<dbReference type="Proteomes" id="UP000181901">
    <property type="component" value="Unassembled WGS sequence"/>
</dbReference>
<feature type="signal peptide" evidence="1">
    <location>
        <begin position="1"/>
        <end position="23"/>
    </location>
</feature>
<dbReference type="GO" id="GO:0015627">
    <property type="term" value="C:type II protein secretion system complex"/>
    <property type="evidence" value="ECO:0007669"/>
    <property type="project" value="TreeGrafter"/>
</dbReference>
<name>A0A1J5MW61_9BACT</name>
<dbReference type="PANTHER" id="PTHR21180">
    <property type="entry name" value="ENDONUCLEASE/EXONUCLEASE/PHOSPHATASE FAMILY DOMAIN-CONTAINING PROTEIN 1"/>
    <property type="match status" value="1"/>
</dbReference>
<dbReference type="AlphaFoldDB" id="A0A1J5MW61"/>
<dbReference type="SUPFAM" id="SSF47781">
    <property type="entry name" value="RuvA domain 2-like"/>
    <property type="match status" value="1"/>
</dbReference>
<keyword evidence="1" id="KW-0732">Signal</keyword>
<dbReference type="PANTHER" id="PTHR21180:SF32">
    <property type="entry name" value="ENDONUCLEASE_EXONUCLEASE_PHOSPHATASE FAMILY DOMAIN-CONTAINING PROTEIN 1"/>
    <property type="match status" value="1"/>
</dbReference>
<accession>A0A1J5MW61</accession>
<evidence type="ECO:0000256" key="1">
    <source>
        <dbReference type="SAM" id="SignalP"/>
    </source>
</evidence>
<gene>
    <name evidence="2" type="ORF">BerOc1_02140</name>
</gene>